<dbReference type="PANTHER" id="PTHR33221:SF5">
    <property type="entry name" value="HTH-TYPE TRANSCRIPTIONAL REGULATOR ISCR"/>
    <property type="match status" value="1"/>
</dbReference>
<dbReference type="InterPro" id="IPR036388">
    <property type="entry name" value="WH-like_DNA-bd_sf"/>
</dbReference>
<dbReference type="InterPro" id="IPR030489">
    <property type="entry name" value="TR_Rrf2-type_CS"/>
</dbReference>
<gene>
    <name evidence="2" type="ORF">P9H32_05925</name>
</gene>
<dbReference type="NCBIfam" id="TIGR00738">
    <property type="entry name" value="rrf2_super"/>
    <property type="match status" value="1"/>
</dbReference>
<keyword evidence="3" id="KW-1185">Reference proteome</keyword>
<sequence>MTVSNRGLSAASIMLCIAENRHIYPLSKTFLAGRTGITVAYIGQLLMPLKNAGLVRSQRGMYGGYRLACRADDITLYDIIIAAEGTLDVVGQLERCSRCAQPCMNNLWCGASKTLRDYFRGITLKQLMEQQDEAEWVQPPLAV</sequence>
<comment type="caution">
    <text evidence="2">The sequence shown here is derived from an EMBL/GenBank/DDBJ whole genome shotgun (WGS) entry which is preliminary data.</text>
</comment>
<name>A0ABU5MVB7_9BACT</name>
<evidence type="ECO:0000313" key="2">
    <source>
        <dbReference type="EMBL" id="MDZ8118163.1"/>
    </source>
</evidence>
<dbReference type="PROSITE" id="PS51197">
    <property type="entry name" value="HTH_RRF2_2"/>
    <property type="match status" value="1"/>
</dbReference>
<dbReference type="InterPro" id="IPR036390">
    <property type="entry name" value="WH_DNA-bd_sf"/>
</dbReference>
<reference evidence="2 3" key="1">
    <citation type="journal article" date="2024" name="Appl. Environ. Microbiol.">
        <title>Pontiella agarivorans sp. nov., a novel marine anaerobic bacterium capable of degrading macroalgal polysaccharides and fixing nitrogen.</title>
        <authorList>
            <person name="Liu N."/>
            <person name="Kivenson V."/>
            <person name="Peng X."/>
            <person name="Cui Z."/>
            <person name="Lankiewicz T.S."/>
            <person name="Gosselin K.M."/>
            <person name="English C.J."/>
            <person name="Blair E.M."/>
            <person name="O'Malley M.A."/>
            <person name="Valentine D.L."/>
        </authorList>
    </citation>
    <scope>NUCLEOTIDE SEQUENCE [LARGE SCALE GENOMIC DNA]</scope>
    <source>
        <strain evidence="2 3">NLcol2</strain>
    </source>
</reference>
<protein>
    <submittedName>
        <fullName evidence="2">Rrf2 family transcriptional regulator</fullName>
    </submittedName>
</protein>
<evidence type="ECO:0000256" key="1">
    <source>
        <dbReference type="ARBA" id="ARBA00023125"/>
    </source>
</evidence>
<dbReference type="Gene3D" id="1.10.10.10">
    <property type="entry name" value="Winged helix-like DNA-binding domain superfamily/Winged helix DNA-binding domain"/>
    <property type="match status" value="1"/>
</dbReference>
<dbReference type="PROSITE" id="PS01332">
    <property type="entry name" value="HTH_RRF2_1"/>
    <property type="match status" value="1"/>
</dbReference>
<dbReference type="EMBL" id="JARVCO010000007">
    <property type="protein sequence ID" value="MDZ8118163.1"/>
    <property type="molecule type" value="Genomic_DNA"/>
</dbReference>
<accession>A0ABU5MVB7</accession>
<dbReference type="PANTHER" id="PTHR33221">
    <property type="entry name" value="WINGED HELIX-TURN-HELIX TRANSCRIPTIONAL REGULATOR, RRF2 FAMILY"/>
    <property type="match status" value="1"/>
</dbReference>
<dbReference type="Pfam" id="PF02082">
    <property type="entry name" value="Rrf2"/>
    <property type="match status" value="1"/>
</dbReference>
<evidence type="ECO:0000313" key="3">
    <source>
        <dbReference type="Proteomes" id="UP001290861"/>
    </source>
</evidence>
<dbReference type="SUPFAM" id="SSF46785">
    <property type="entry name" value="Winged helix' DNA-binding domain"/>
    <property type="match status" value="1"/>
</dbReference>
<proteinExistence type="predicted"/>
<organism evidence="2 3">
    <name type="scientific">Pontiella agarivorans</name>
    <dbReference type="NCBI Taxonomy" id="3038953"/>
    <lineage>
        <taxon>Bacteria</taxon>
        <taxon>Pseudomonadati</taxon>
        <taxon>Kiritimatiellota</taxon>
        <taxon>Kiritimatiellia</taxon>
        <taxon>Kiritimatiellales</taxon>
        <taxon>Pontiellaceae</taxon>
        <taxon>Pontiella</taxon>
    </lineage>
</organism>
<dbReference type="InterPro" id="IPR000944">
    <property type="entry name" value="Tscrpt_reg_Rrf2"/>
</dbReference>
<dbReference type="RefSeq" id="WP_322607962.1">
    <property type="nucleotide sequence ID" value="NZ_JARVCO010000007.1"/>
</dbReference>
<keyword evidence="1" id="KW-0238">DNA-binding</keyword>
<dbReference type="Proteomes" id="UP001290861">
    <property type="component" value="Unassembled WGS sequence"/>
</dbReference>